<evidence type="ECO:0000313" key="4">
    <source>
        <dbReference type="EMBL" id="KAL0155930.1"/>
    </source>
</evidence>
<keyword evidence="5" id="KW-1185">Reference proteome</keyword>
<feature type="domain" description="EF-hand" evidence="3">
    <location>
        <begin position="20"/>
        <end position="55"/>
    </location>
</feature>
<dbReference type="Proteomes" id="UP001529510">
    <property type="component" value="Unassembled WGS sequence"/>
</dbReference>
<protein>
    <recommendedName>
        <fullName evidence="3">EF-hand domain-containing protein</fullName>
    </recommendedName>
</protein>
<feature type="non-terminal residue" evidence="4">
    <location>
        <position position="61"/>
    </location>
</feature>
<dbReference type="AlphaFoldDB" id="A0ABD0N171"/>
<evidence type="ECO:0000256" key="2">
    <source>
        <dbReference type="ARBA" id="ARBA00022837"/>
    </source>
</evidence>
<dbReference type="GO" id="GO:0046872">
    <property type="term" value="F:metal ion binding"/>
    <property type="evidence" value="ECO:0007669"/>
    <property type="project" value="UniProtKB-KW"/>
</dbReference>
<dbReference type="PROSITE" id="PS00018">
    <property type="entry name" value="EF_HAND_1"/>
    <property type="match status" value="1"/>
</dbReference>
<dbReference type="EMBL" id="JAMKFB020000025">
    <property type="protein sequence ID" value="KAL0155930.1"/>
    <property type="molecule type" value="Genomic_DNA"/>
</dbReference>
<sequence length="61" mass="6729">SGSIDPDELRTSAISLPEEKLDDLTLALFESADKDNSGSITFEELKAELENFPEVMENLTI</sequence>
<evidence type="ECO:0000313" key="5">
    <source>
        <dbReference type="Proteomes" id="UP001529510"/>
    </source>
</evidence>
<evidence type="ECO:0000259" key="3">
    <source>
        <dbReference type="PROSITE" id="PS50222"/>
    </source>
</evidence>
<proteinExistence type="predicted"/>
<dbReference type="Gene3D" id="1.10.238.10">
    <property type="entry name" value="EF-hand"/>
    <property type="match status" value="1"/>
</dbReference>
<keyword evidence="2" id="KW-0106">Calcium</keyword>
<name>A0ABD0N171_CIRMR</name>
<dbReference type="InterPro" id="IPR011992">
    <property type="entry name" value="EF-hand-dom_pair"/>
</dbReference>
<dbReference type="Pfam" id="PF13202">
    <property type="entry name" value="EF-hand_5"/>
    <property type="match status" value="1"/>
</dbReference>
<dbReference type="SUPFAM" id="SSF47473">
    <property type="entry name" value="EF-hand"/>
    <property type="match status" value="1"/>
</dbReference>
<evidence type="ECO:0000256" key="1">
    <source>
        <dbReference type="ARBA" id="ARBA00022723"/>
    </source>
</evidence>
<organism evidence="4 5">
    <name type="scientific">Cirrhinus mrigala</name>
    <name type="common">Mrigala</name>
    <dbReference type="NCBI Taxonomy" id="683832"/>
    <lineage>
        <taxon>Eukaryota</taxon>
        <taxon>Metazoa</taxon>
        <taxon>Chordata</taxon>
        <taxon>Craniata</taxon>
        <taxon>Vertebrata</taxon>
        <taxon>Euteleostomi</taxon>
        <taxon>Actinopterygii</taxon>
        <taxon>Neopterygii</taxon>
        <taxon>Teleostei</taxon>
        <taxon>Ostariophysi</taxon>
        <taxon>Cypriniformes</taxon>
        <taxon>Cyprinidae</taxon>
        <taxon>Labeoninae</taxon>
        <taxon>Labeonini</taxon>
        <taxon>Cirrhinus</taxon>
    </lineage>
</organism>
<accession>A0ABD0N171</accession>
<dbReference type="PROSITE" id="PS50222">
    <property type="entry name" value="EF_HAND_2"/>
    <property type="match status" value="1"/>
</dbReference>
<comment type="caution">
    <text evidence="4">The sequence shown here is derived from an EMBL/GenBank/DDBJ whole genome shotgun (WGS) entry which is preliminary data.</text>
</comment>
<reference evidence="4 5" key="1">
    <citation type="submission" date="2024-05" db="EMBL/GenBank/DDBJ databases">
        <title>Genome sequencing and assembly of Indian major carp, Cirrhinus mrigala (Hamilton, 1822).</title>
        <authorList>
            <person name="Mohindra V."/>
            <person name="Chowdhury L.M."/>
            <person name="Lal K."/>
            <person name="Jena J.K."/>
        </authorList>
    </citation>
    <scope>NUCLEOTIDE SEQUENCE [LARGE SCALE GENOMIC DNA]</scope>
    <source>
        <strain evidence="4">CM1030</strain>
        <tissue evidence="4">Blood</tissue>
    </source>
</reference>
<feature type="non-terminal residue" evidence="4">
    <location>
        <position position="1"/>
    </location>
</feature>
<dbReference type="InterPro" id="IPR002048">
    <property type="entry name" value="EF_hand_dom"/>
</dbReference>
<dbReference type="InterPro" id="IPR018247">
    <property type="entry name" value="EF_Hand_1_Ca_BS"/>
</dbReference>
<keyword evidence="1" id="KW-0479">Metal-binding</keyword>
<gene>
    <name evidence="4" type="ORF">M9458_050193</name>
</gene>